<protein>
    <submittedName>
        <fullName evidence="2">Uncharacterized protein</fullName>
    </submittedName>
</protein>
<reference evidence="2 3" key="1">
    <citation type="submission" date="2024-05" db="EMBL/GenBank/DDBJ databases">
        <title>A draft genome resource for the thread blight pathogen Marasmius tenuissimus strain MS-2.</title>
        <authorList>
            <person name="Yulfo-Soto G.E."/>
            <person name="Baruah I.K."/>
            <person name="Amoako-Attah I."/>
            <person name="Bukari Y."/>
            <person name="Meinhardt L.W."/>
            <person name="Bailey B.A."/>
            <person name="Cohen S.P."/>
        </authorList>
    </citation>
    <scope>NUCLEOTIDE SEQUENCE [LARGE SCALE GENOMIC DNA]</scope>
    <source>
        <strain evidence="2 3">MS-2</strain>
    </source>
</reference>
<feature type="compositionally biased region" description="Low complexity" evidence="1">
    <location>
        <begin position="127"/>
        <end position="136"/>
    </location>
</feature>
<comment type="caution">
    <text evidence="2">The sequence shown here is derived from an EMBL/GenBank/DDBJ whole genome shotgun (WGS) entry which is preliminary data.</text>
</comment>
<accession>A0ABR2ZLI0</accession>
<dbReference type="Proteomes" id="UP001437256">
    <property type="component" value="Unassembled WGS sequence"/>
</dbReference>
<evidence type="ECO:0000313" key="2">
    <source>
        <dbReference type="EMBL" id="KAL0061578.1"/>
    </source>
</evidence>
<dbReference type="EMBL" id="JBBXMP010000131">
    <property type="protein sequence ID" value="KAL0061578.1"/>
    <property type="molecule type" value="Genomic_DNA"/>
</dbReference>
<gene>
    <name evidence="2" type="ORF">AAF712_011605</name>
</gene>
<organism evidence="2 3">
    <name type="scientific">Marasmius tenuissimus</name>
    <dbReference type="NCBI Taxonomy" id="585030"/>
    <lineage>
        <taxon>Eukaryota</taxon>
        <taxon>Fungi</taxon>
        <taxon>Dikarya</taxon>
        <taxon>Basidiomycota</taxon>
        <taxon>Agaricomycotina</taxon>
        <taxon>Agaricomycetes</taxon>
        <taxon>Agaricomycetidae</taxon>
        <taxon>Agaricales</taxon>
        <taxon>Marasmiineae</taxon>
        <taxon>Marasmiaceae</taxon>
        <taxon>Marasmius</taxon>
    </lineage>
</organism>
<feature type="region of interest" description="Disordered" evidence="1">
    <location>
        <begin position="173"/>
        <end position="205"/>
    </location>
</feature>
<feature type="compositionally biased region" description="Low complexity" evidence="1">
    <location>
        <begin position="78"/>
        <end position="95"/>
    </location>
</feature>
<evidence type="ECO:0000256" key="1">
    <source>
        <dbReference type="SAM" id="MobiDB-lite"/>
    </source>
</evidence>
<feature type="region of interest" description="Disordered" evidence="1">
    <location>
        <begin position="62"/>
        <end position="136"/>
    </location>
</feature>
<sequence>MITTALSNATNNLVSFGSASVPFSFNMLPDSYTTSSRQSAFVESPAQRRARVVFIMNPAAPGGSDRVQSWVKSQSSYTNTSKMSSPPSPSASTGRSKGHRRNRHSISSSDDLKSHLYPSNDKKHQRSSSYSPRTSPTTLHYPAYHLTSIPEDEPYIFYSTPITVPLLQTHQKSSAIEGAAPSPSHSDRTKRHQRHLSDLMAIPEE</sequence>
<name>A0ABR2ZLI0_9AGAR</name>
<feature type="compositionally biased region" description="Polar residues" evidence="1">
    <location>
        <begin position="66"/>
        <end position="77"/>
    </location>
</feature>
<keyword evidence="3" id="KW-1185">Reference proteome</keyword>
<evidence type="ECO:0000313" key="3">
    <source>
        <dbReference type="Proteomes" id="UP001437256"/>
    </source>
</evidence>
<proteinExistence type="predicted"/>